<reference evidence="1 2" key="1">
    <citation type="journal article" date="2006" name="Science">
        <title>Genome of rice cluster I archaea -- the key methane producers in the rice rhizosphere.</title>
        <authorList>
            <person name="Erkel C."/>
            <person name="Kube M."/>
            <person name="Reinhardt R."/>
            <person name="Liesack W."/>
        </authorList>
    </citation>
    <scope>NUCLEOTIDE SEQUENCE [LARGE SCALE GENOMIC DNA]</scope>
    <source>
        <strain evidence="2">DSM 22066 / NBRC 105507 / MRE50</strain>
    </source>
</reference>
<organism evidence="1 2">
    <name type="scientific">Methanocella arvoryzae (strain DSM 22066 / NBRC 105507 / MRE50)</name>
    <dbReference type="NCBI Taxonomy" id="351160"/>
    <lineage>
        <taxon>Archaea</taxon>
        <taxon>Methanobacteriati</taxon>
        <taxon>Methanobacteriota</taxon>
        <taxon>Stenosarchaea group</taxon>
        <taxon>Methanomicrobia</taxon>
        <taxon>Methanocellales</taxon>
        <taxon>Methanocellaceae</taxon>
        <taxon>Methanocella</taxon>
    </lineage>
</organism>
<evidence type="ECO:0000313" key="2">
    <source>
        <dbReference type="Proteomes" id="UP000000663"/>
    </source>
</evidence>
<dbReference type="EMBL" id="AM114193">
    <property type="protein sequence ID" value="CAJ36044.1"/>
    <property type="molecule type" value="Genomic_DNA"/>
</dbReference>
<dbReference type="eggNOG" id="arCOG03926">
    <property type="taxonomic scope" value="Archaea"/>
</dbReference>
<gene>
    <name evidence="1" type="ORF">RCIX643</name>
</gene>
<name>Q0W6E9_METAR</name>
<dbReference type="Proteomes" id="UP000000663">
    <property type="component" value="Chromosome"/>
</dbReference>
<accession>Q0W6E9</accession>
<protein>
    <submittedName>
        <fullName evidence="1">Uncharacterized protein</fullName>
    </submittedName>
</protein>
<evidence type="ECO:0000313" key="1">
    <source>
        <dbReference type="EMBL" id="CAJ36044.1"/>
    </source>
</evidence>
<proteinExistence type="predicted"/>
<keyword evidence="2" id="KW-1185">Reference proteome</keyword>
<sequence length="137" mass="14263">MAEYILLLGVSLTVFLALFAAFSMAAATAENDATAIVAKNIASAVSAAICGAAGDGTASAHITLELPPDICGKPYVIYPSADGRHLIVMVSRTGQPQKYETPLELRADGVRIEGFAASDQGELRISYDTGARMVTLS</sequence>
<dbReference type="KEGG" id="rci:RCIX643"/>
<dbReference type="STRING" id="351160.RCIX643"/>
<dbReference type="AlphaFoldDB" id="Q0W6E9"/>